<comment type="subcellular location">
    <subcellularLocation>
        <location evidence="1">Membrane</location>
    </subcellularLocation>
</comment>
<feature type="coiled-coil region" evidence="7">
    <location>
        <begin position="4430"/>
        <end position="4508"/>
    </location>
</feature>
<dbReference type="InterPro" id="IPR052403">
    <property type="entry name" value="LINC-complex_assoc"/>
</dbReference>
<feature type="coiled-coil region" evidence="7">
    <location>
        <begin position="2417"/>
        <end position="2444"/>
    </location>
</feature>
<gene>
    <name evidence="10" type="ORF">DAPPUDRAFT_209558</name>
</gene>
<feature type="coiled-coil region" evidence="7">
    <location>
        <begin position="4760"/>
        <end position="4827"/>
    </location>
</feature>
<dbReference type="OMA" id="DNHQTQI"/>
<dbReference type="CDD" id="cd00176">
    <property type="entry name" value="SPEC"/>
    <property type="match status" value="3"/>
</dbReference>
<accession>E9G7F1</accession>
<dbReference type="FunFam" id="1.20.58.60:FF:000623">
    <property type="entry name" value="Uncharacterized protein"/>
    <property type="match status" value="1"/>
</dbReference>
<feature type="coiled-coil region" evidence="7">
    <location>
        <begin position="4169"/>
        <end position="4260"/>
    </location>
</feature>
<evidence type="ECO:0000256" key="7">
    <source>
        <dbReference type="SAM" id="Coils"/>
    </source>
</evidence>
<evidence type="ECO:0000256" key="6">
    <source>
        <dbReference type="ARBA" id="ARBA00023203"/>
    </source>
</evidence>
<keyword evidence="4" id="KW-1133">Transmembrane helix</keyword>
<dbReference type="GO" id="GO:0051015">
    <property type="term" value="F:actin filament binding"/>
    <property type="evidence" value="ECO:0000318"/>
    <property type="project" value="GO_Central"/>
</dbReference>
<feature type="domain" description="Calponin-homology (CH)" evidence="9">
    <location>
        <begin position="109"/>
        <end position="214"/>
    </location>
</feature>
<dbReference type="STRING" id="6669.E9G7F1"/>
<feature type="coiled-coil region" evidence="7">
    <location>
        <begin position="7673"/>
        <end position="7717"/>
    </location>
</feature>
<evidence type="ECO:0000256" key="4">
    <source>
        <dbReference type="ARBA" id="ARBA00022989"/>
    </source>
</evidence>
<keyword evidence="3" id="KW-0677">Repeat</keyword>
<dbReference type="eggNOG" id="KOG0516">
    <property type="taxonomic scope" value="Eukaryota"/>
</dbReference>
<dbReference type="GO" id="GO:0007097">
    <property type="term" value="P:nuclear migration"/>
    <property type="evidence" value="ECO:0000318"/>
    <property type="project" value="GO_Central"/>
</dbReference>
<dbReference type="OrthoDB" id="18740at2759"/>
<sequence length="7776" mass="889490">MKKAHFLSNADTAMNFLRSKQIKLVNINPSDIIEGKPSVVLGLIWTIILYFQIEENTKILELGVRPSSCSSLESSAARASPAQLQPQYQTEKRSSPVQAEARQPARDRTGARKALLQWAQNATKQTTGVVVNDFGTSWRDGTAFIAIVNCIQPGAIDAEAYRNAPNRVRLEAAFQAAEQNLGVARLLDSEDVDVNKPDDKSIMTYPGESGGGAPSLEQQQYRDFVAWLNSKNSLLEQLQGGKGYGLEYKDYEQLKTEFEAQHRVLEHLRAVVHQPGRGVPGVTYESWQQVELSWQKLETQLRHWQWTLDTSLPGVLGQVGEWLNNAEHLLCSEDVPPNFDDEAANALKVKLDEHKHFFAELPAIKAAFETAVSDSLPAGVSAGQIQDIAARLQALPERAGHRACRLRFLEHKCCILAFLDLTETKLKSWSVRYGTEETIILMLEQYRAFVSRNKLFHEFEKAFAEMQQVAEEYKRDSRAMELRELNEIDQFIYSSGERWRALSTGLRCAQGILEEVLTYWKRWNVQCPTFEQWLDVAEPMQLGTDSEEEKMEFFQDIGTWKEKYEQLGETAAFLVTTCEPGISRSIKMRIDEITKRWELLFDRVRHYLHAGEIHRHRKEYRLGSEKLEKWIVRANELLSSVPVGNLDAMKRYGDELQHLYSTTDEMEQVLKVISRHFQSLVSELNTEELQVTSSSLKRQKETLVRIRALIAVRIQQYHQLRTQKESLEVGIVEIENWLTEAQKALESLNNLDTDLEATAQGLEKHQAFFSRLVNYKLLLDDKWKVFETMIRSSPALPSQGPSSDDEDLMATRQKLEYLTAGIEEVTNDSHQWEVRLMDGIQAWRYYQESLRLATQWIHRAESLLMAEKNANAQQSLELHAAFFNSIDERLVNNLQTSSAQLLQWLPADSMRKMTVSDAAETTIENWRRLIGLAPVHRMKLEFLLDEDAFVQLARDIDNQLVAEQQALALNGTNTAQLLQEHLAWFGTSTGPVVGQARVLVERLEHTAACIPDLEIQQAFENVRNQWNTLMQRADWLLGQLQAIPQKWSEYETNFQDMVKWMDNVDKSVASMSVDAKSLDNFNRLREEFQSTCSDVDARRESMKWLVQRLDSMLSYKSEEEGNTAQHQLEELIARYKNLVLVIEATQGKTDLLAKCYTCRQDIQKACVSLQAVQPSSPADQESSDLLSLDDDIQKQEAVVKQLDGQRVAIVSLLQRGKDLQHHAGAPEFLAEQVLQLETVWNYTFDMANEKLKKLKGSGRLWRDYQEQKADINQLLHKAEEELKQSYSNFDPLKIGSELKARLEAGVEMRQATEEMLKKMRHILDDLSNCVTVEQRRALEDELREIERRTESIRSLSLDKIALLDEFSSRLKTLMGQVESIVNWLQMAQKLLQQLLSLNLSPQERVKRTEELQSSITEKLELLLTIQQEVSELLTMQASANPSETPLTSQRLLGVDVAGLRNTISQMKVAVQEQSQSVFQDMEHWREYDVQANEVKPWLDDAEKRTAVIITRPSSVSEMESLLNAAHLFEDECKRQLNKLQQMSSHCQQMFNQSSTRDEVDALHSRWNGVHDTVLQQLDRLEHLQETWIKVIGKMDSIVEWLEAVEGQLDSLHQLSSNLGSLENQLGDLKNVMKGASEKQSDLIVLTQECDTIVPQLSPEGAANLRCQVMDLKSRVSQLSDAARHQINSVSDAIVQRQDLLGRETELVQAFRETEEGLKQLGEVDAGRLDAPLEMAHRLLQHLENQQPRVNALQSEIGQLQATCTAEESRLLDNKSKELDETTKGLVSKLTGKNECLKRWNALAGWSQAANDQLSHVLQQLEGQKPGAQELAHLLTEADEVQTQCEAQLSQCADLDQLTCSSGTVIKQGLSPKPCTVASFVGQVEKQIGRVRDLVTDRTNQIRQLDEKWSQFEKERDGLLKQLQAIKSDADGLSASENNQKGVERFLPAISSLLDQTKRLETNKEALHKAGKYLTQLSSATLGSVQSKLSSVDNEFDVIQRKLLEQQTQCNDILGLWKECSDARGPLYTVISNAGQVRIDNQDRQPDDLNEAVQLSDQCRKSVEQLRKNRAPLDSFIIKSGYLHDRLDHLPGFDSRLLREEVADMQQEWTEVQSALAGRIQTLDMQQVVLRQIANLKEEILNWTSDSREALDEALSQPTDLDLMELKLKKVKQELPTYQSTRDSIRVKIEQLSELCQGYCPTSINSLQDLVDKEINQTQTLCGQLETSITKTKQEEEDLYRDLKALTAQIGEMKSELKSCEDLMGPDEQLAEQFLVCQQISTRYPNLQESLKKLKKRCSKLESLGGSAGEALPLAKELRAVQKQTDGLGAQIKKLSEGLHGMLQKRFTERMVIVQRTIASCRDKLEWCSSEPSSDRFGIEAKLDALQAIEVGLVDANDKFTEVRSVAAAFASISDNQKAEIESSVKDVEKKLRILQEDCNDKRQSIDHNNDLLRRFELMSENASAWLRDVESLIRNETVSQTGLEQLPDKIKAISDLYTDIESHRPDIDEVKLIADQVMAMMPESHVSHFSNHLAMRFATALKFVQSCLTKQKTLQSAYQEYQTALQQMEAWLQSSDEQLRIHEKDVTAVPGSKPSLAYQSKLQALKQFMEQKDEGQSLLNQAVHTGDTLVPNITADDKSAIRAALRNLRDRWESHLDQVNSLYKKVEGIILQLSSFDDSCRQIRRWIEETRKRLNEPDIEEEEEESSQPNVQDVKEQLQTFRILAQDVLSHQSLISRLRERLQEISNPDAAATVDDIAASYQRLVAESQERVAVLEKQAADYDSYVYSIETFRDWLTGLSADLTLTEEGVTDKASAETKLRVISELLQQREEGQKLLERCKSCLQQCLQSAGSAMGQLDPKVEFEIQQANWEAFLTECQERNERLVSVCSRWSAFEETAQNLAQWLRQMEGRVQDQALKATVAAKEAHLEKLIGAQSEIAEKEPEFTAILQLSQQIEGDSSLQVQVPQMIARYQTLIGTVREMITRYQQYVKEHQDFNCNYADFTKKMEDLAERLESCREIVGDYKILQERRANLERLQDERLELDKSADALVDMGEKLYVHTGPDGREMLRVQLKVVREKWEAVCDDLATTATDLDQCLLQFSEFSVSQEQLTRWLKEVEQSMLQHSDLKSTLQEKRAQLQSHKIVHQEIIAHQALVDSVCSKAQQLIDQTQDKSLSVYITSIRQLFVNIVSKSDELMNRLETCVKDHTQLSSLVKSFQDWITCFRDEVQGLSETIGEKSETKKKIKALEDLQGRQEQGRSKLEEIQCLCSTVVASTSPRGCELLAKTVASLQEELETVSTNLQETKRAQESILQRWQSFEEGLESCNQWLRKQETAFGEQALQVTLPDKEANLAIFQVARDTITGYEPEVDAFVDQATALFQSSGVERLRPLISQISCKYQQLHVQSKEVVSKWQGIVDDHRLYEEKFFETVAWITSLEDILESLLKFKDQSETGGTTIIGVQNLMAEKEQASHRLGSLTSAGERLFPETASAGREKIRQDLKLLRIRWEELERRLSEQHKSQEQQLQRLSTYQDGIVQISVWLDTMEKCIANDQSGLQAASLPEIRSHLLKQKTFLQDVLTHKRQVEALKERARSLVEDLPSSAVGQPKESQDVQRTIDDITNRYEILTNGLQGSILNSEWLLDVLQQHHDLEKAQSDWQQQAWLQLNSNTDYGGSKHALKMRCSKISEMMIGKDEGTANLDVIRAHLDKISDRLSPRVKETLERALSNSKYEFEKYVTGLEDVRHTLDDRLQQWNEYEGTFDRLLTWLSETETSLKDYIPRSTLEQKEEQLEKYQAIVFSIGRNESDIDKMSDDSSDLMQLSGETRISVNVQQISSRFQSMQVAAKEILKKCEQAVGDHRLYLDKYNQCASWLTAAQEKFATTCSGDGEQDDLSTIEQKIKILEQILTEQQQGTSMYNRVQEMGEKLYATTAVEGREAVRIQMQELQTAMESFYDNVASKEREHQAKRSRWISFESASDTLRKWLADTEQQHPSEIKLHATLDEKRAQLSTYRTLLQDVLAHQQAILDCRDRAHYLPEGGFKEDRDKVDEFVESASQKHQVLLKRAQSFVERYEAIVSDHQQYSKAVMDAQEWLDATHGAIDMWGDNRLERITLHANVERLKNLQVALPEEESRIKQIQILGEKVLPGTSEIGQSNIRSQIDCSQQEWESLLSTLQSAIESLESKLKQWSDYESLKDQCQQWLRQADGSFHAIDLKATLEEKQCQLDQMKTMQSELRSKELEIDQVTEKSQQLYKNLQSRSSQTLELGPKYQQIMSRIKELSGKWQEYVNTHQEFHTRLEDCFRWLANVKAKLAYCSDLSASSQQDLDKKMTTIQDLLMYKEEGFTKVQNTVELAQAVLANTAPAGHDSINATVDRLKEEWGLLASKMMDTKANLDEIVSKWAGFLEQIHLLNKIVENVESSLAENTVLQNTLSEKRAQLERLKNLEEKIKCERIEVKSLKSKAAEMMASGQQNQAAIQAQQILEKFQRLAEQIKTAKTKADEEFRAHKAYKEAYDDLMNWISRAREKVPVMKHRPLGDRLAIEESVKDLTSLLNKQAQGQLKVEDMQRKSQVLLSTTAPTGQDTVRSEVRALQESFDLFFKEVQSQKDQLSRTVIQWREYKEEYERLSDWIQQTDIEIKAQKNALLSTLQEKEKQVAAIKALVDRLDKGEQQINKFNEMAAGLLSSHLDTYVNNQLRHLNSRYQVEKNLVKDVMLKIETNVEHHRQYDQTLAKANKWIEEARRVIKTSSEAQVEGESSKEELQEQLNKIQDLLKRQEEGQTLVHSTVNFGEKVARYTRSDGRDEIQSTLKSLQQDWERLVRKMANTKVALETSLLQWADYSSSCNNLKKWISEKEAKLQQVCEQKVSMGRKSNPGSGMRTLSLGARQATLRRTSSFVQDIVSFEPMIESVTSKADDLLHRSPTTTEISNKYQSLSRQAHEIYAKQKQVMDVHQSFIDAGNEFMHWLRAAKEMVNKLSEPTGDRESLSSKVTHVNTKLMTDKAEGQQKLEAALEKAEAACKASDEEDRDIVEEEVAFLQEEFDNYCEALAKLKESLESGLVKWTEYEDQYQDAVEWLAQTEGTVQTFNRLQNTLPEKRDILEQFQNHLQAVFDWQKDLDRLNMRAQQLLETCADSRVSNAVTSITTKYNALLSLAKEIMRRLEVHFQEHQQHSALFQECQEWIERTKEKVVESSGTGGSDNLSELKGRLHQIKCIRQSLEQGHHKLRYIQELKERVILNTEQSGAQQIQDNTDVIRAEFDKLSRDVQEARESLSARISILEDIDKAHQMFVDWLQEIMDKVPSPVNAQGAEGLTDLSDKKSALEKYKVLLHDALSHADVLQRLQDKLAAQPDLPREEYDSSIERYEQLKATIQKTISTMEELVQQHEEYRQGYVDAADWIRRTRLDIQQYGDFNGERDAVEEKQRKCCELRQTYPAGELLVDKAVKLSEVVINGSSTEGQEVIKQELAQLRNEWESLVSCSDETLKSLSDCCSAWSDFQDVFTRMKKWLTEFQGKWVEESARNLPEEAIEPRLTRCRELLKEGESQKSWLEDLNDRCEILMELSTCSRVREETVQLQAGFTAVMGNVQSLLSRLEKTRTDHTDFVTSKKEFSNWLERAQGTVQDCSGQCGNEASTKEKYELVRSIASRLTEGQHLMNGMMDSFTKALSASRPQSSPDDQQKGFRAEISTLRASWDQLNIDVNSTLSHLKGAINRWEEFRDACTRMEQWLVNSEQQLTDYPQSKGEVGEMKTLMERLKSQQMEFERKKADLDHLRREASELSTWANDQSCVNVVDQLHEKWGKLSVVTANYHARLEEEIQEYNAYHQALQDTEKWILQTSFHLMAHNSMYITTRDQTEEQTKKHNDLLAEIYTYQSTMDDVRCKGQGQIVRYTSSNPGIKCVIEKQLGNVQSSYNALLNTALQIKQRLNDSLIKFQEYEAIIESILHNLKEWEPHIAEQLDTSVVSIEDCKKQLDDIKVTHAKLQIEKTRLALAVQACEAAAACISRPNTPQDPLPHRVPENELNARTKLEDFLDQVRPQYSKICRPLMLYGRKFVVNRLVSCICSMWALLDLVEEEDLMNRLEKVEEKVSQILLLVVHSRITALTAVNTDLDDFTRRRQAVLQWATELKGTINDLKQRKARLRPEAAQHDISQVSGFVNNIPVDKNLLWFLIVDGHQASHHRETRTCGRNGTAVSQVLDKKMDMQNLVEEYRMMLQDFFTWLDTLIKRAENADKGRGNIIAQRVTLMEQLTAETCQGKPKLATLSIKAKEISEILSTLDGQQVEEQLKVAERRFGDVERRMHRKLHLLQTTHQGAESATMDIALIRQWVSEKTTLVRDKELLGYRAKSADTKLQQTKAMEMQQLVIENLELRVSSIASDLDAEEQAQLRAELKSLAGEYRTLCQGVRTYEQELDKAVSDRQQFEAQLDDTQRKLAALVVQSQGYELLPLTSSATEKLAEKFKSLKQAVSDFESNEMNDFRKQAQNILKTCNENSKNELQEISQAIDKQLEELLANLSAMLSQLEDATRQRKQLEGIIEFCQHWFKQADINLAVEIRNSTTPEILVEHIMVFDRLLQEAGGVKEKLDAAVSHKDFILGSLNKADQMEIQGNLQSLLDGYNRINAGIEERSRTLQSYVSQQREIAVKVEESIEFLNKIQEDVRALNKPIGFRPEDTQVMLNSYELLLAELRVYREKMEDLQHRTTGNSGDLASIVKQQDELIASIESQIKKLRHLLLLRQQFMALVAEITTFIAKYNEVVQDIEKGGKTAQEKIRRYEDVIYKIQECEGQLATAQDKGEQIAAEGSVTDRNTITEQLTSLKHQLSALKRAVEQRRGEHENAAAEFKRLSEQLDELLDKMHEQEAVIRCRPLLQLTAESVEQESSKHRVLVGDVKSILVATETVFSSIPHDSMIPSNLQERISEATFLRDTLPTELAARGDYLKDQLALRSQYESIIRRLNNWMDEARLRLRPPSNGVDFEHIDKELSEHKAYFDNASISPQSLLDSIKTTADDILQSVDTPQQNDLQSEVNTLTESIKNCLTAANDRQDQLDKDSRAYKEYEKSLEEVKQAIIANTQSTEETATNIPALKNLIASLETKLVVLQTEQAKLKTLQDKVKKVEQRADVASRQTIQESYSTVAKDWRDIQDGLMVRCSDLNDLVDTWELLISKSRALGVNLTGLEESVHRLDMEGRSRSALEEARRSLQEFESTIVGLKPQLKEVNDLAKDVLDYISACEVTSLSIQGDLTALADRHSYLLETIQSRLRRVAEEANYFDAVLDSMNQVQTGLESLLAEITDFDAFSSQVERVDQELASLRERSLSCKEGVRALALAASQRFAQLDQAKPAEVDKHVAILELLSEKVLAAMEEKDNEAKRARTVRYEYHRDVEQVQSWICQAEGRVQDRNLEPQTLKEFLQELQCEIGLITDQMDRVSRHGQLICQRTRDEHEQQLVRTTLSNLTDQLQQVRSWLEEKKLQVGDSIDSWQRFLQLHSLVISWVDEKKCFLTEPLHLTSLVQARQKSQDYNMAVKSCKVATKNVSDMGKELSRISQVSSVGALADQMAEAEQSKTEVETQLQERSALLLEMTEEWEQCEKKLKDVKSWLEKARQTLDSPLNKKRPLRDQLSLREKMLGDVTIQKTKINMSIEKLQVHFRSGVTGSPDVVHSSTELIEQLDALMVEINQQCKTLEAAVIQLDQLQQEIQGLRAQVVQVDQQLRLVSSPAYSPLDRDKALAEQNVFRERLKVLHSKITARNERIKLLMQRGSPDVDPLDTL</sequence>
<keyword evidence="6" id="KW-0009">Actin-binding</keyword>
<evidence type="ECO:0000256" key="8">
    <source>
        <dbReference type="SAM" id="MobiDB-lite"/>
    </source>
</evidence>
<dbReference type="Pfam" id="PF00307">
    <property type="entry name" value="CH"/>
    <property type="match status" value="1"/>
</dbReference>
<feature type="coiled-coil region" evidence="7">
    <location>
        <begin position="5010"/>
        <end position="5059"/>
    </location>
</feature>
<proteinExistence type="predicted"/>
<feature type="coiled-coil region" evidence="7">
    <location>
        <begin position="3283"/>
        <end position="3310"/>
    </location>
</feature>
<feature type="coiled-coil region" evidence="7">
    <location>
        <begin position="6812"/>
        <end position="6867"/>
    </location>
</feature>
<dbReference type="SMART" id="SM00150">
    <property type="entry name" value="SPEC"/>
    <property type="match status" value="39"/>
</dbReference>
<evidence type="ECO:0000313" key="11">
    <source>
        <dbReference type="Proteomes" id="UP000000305"/>
    </source>
</evidence>
<dbReference type="FunFam" id="1.20.58.60:FF:000421">
    <property type="entry name" value="Nesprin-1"/>
    <property type="match status" value="1"/>
</dbReference>
<keyword evidence="2" id="KW-0812">Transmembrane</keyword>
<evidence type="ECO:0000256" key="1">
    <source>
        <dbReference type="ARBA" id="ARBA00004370"/>
    </source>
</evidence>
<dbReference type="InterPro" id="IPR036872">
    <property type="entry name" value="CH_dom_sf"/>
</dbReference>
<feature type="coiled-coil region" evidence="7">
    <location>
        <begin position="7053"/>
        <end position="7132"/>
    </location>
</feature>
<feature type="coiled-coil region" evidence="7">
    <location>
        <begin position="2228"/>
        <end position="2303"/>
    </location>
</feature>
<dbReference type="SUPFAM" id="SSF46966">
    <property type="entry name" value="Spectrin repeat"/>
    <property type="match status" value="42"/>
</dbReference>
<protein>
    <recommendedName>
        <fullName evidence="9">Calponin-homology (CH) domain-containing protein</fullName>
    </recommendedName>
</protein>
<dbReference type="SMART" id="SM00033">
    <property type="entry name" value="CH"/>
    <property type="match status" value="1"/>
</dbReference>
<dbReference type="FunCoup" id="E9G7F1">
    <property type="interactions" value="318"/>
</dbReference>
<feature type="coiled-coil region" evidence="7">
    <location>
        <begin position="6685"/>
        <end position="6737"/>
    </location>
</feature>
<dbReference type="FunFam" id="1.20.58.60:FF:000549">
    <property type="entry name" value="Uncharacterized protein"/>
    <property type="match status" value="1"/>
</dbReference>
<dbReference type="Gene3D" id="1.20.58.60">
    <property type="match status" value="31"/>
</dbReference>
<evidence type="ECO:0000256" key="2">
    <source>
        <dbReference type="ARBA" id="ARBA00022692"/>
    </source>
</evidence>
<organism evidence="10 11">
    <name type="scientific">Daphnia pulex</name>
    <name type="common">Water flea</name>
    <dbReference type="NCBI Taxonomy" id="6669"/>
    <lineage>
        <taxon>Eukaryota</taxon>
        <taxon>Metazoa</taxon>
        <taxon>Ecdysozoa</taxon>
        <taxon>Arthropoda</taxon>
        <taxon>Crustacea</taxon>
        <taxon>Branchiopoda</taxon>
        <taxon>Diplostraca</taxon>
        <taxon>Cladocera</taxon>
        <taxon>Anomopoda</taxon>
        <taxon>Daphniidae</taxon>
        <taxon>Daphnia</taxon>
    </lineage>
</organism>
<evidence type="ECO:0000256" key="5">
    <source>
        <dbReference type="ARBA" id="ARBA00023136"/>
    </source>
</evidence>
<dbReference type="InterPro" id="IPR001715">
    <property type="entry name" value="CH_dom"/>
</dbReference>
<evidence type="ECO:0000259" key="9">
    <source>
        <dbReference type="PROSITE" id="PS50021"/>
    </source>
</evidence>
<feature type="coiled-coil region" evidence="7">
    <location>
        <begin position="1611"/>
        <end position="1681"/>
    </location>
</feature>
<dbReference type="GO" id="GO:0005737">
    <property type="term" value="C:cytoplasm"/>
    <property type="evidence" value="ECO:0000318"/>
    <property type="project" value="GO_Central"/>
</dbReference>
<dbReference type="InterPro" id="IPR001589">
    <property type="entry name" value="Actinin_actin-bd_CS"/>
</dbReference>
<feature type="coiled-coil region" evidence="7">
    <location>
        <begin position="1261"/>
        <end position="1288"/>
    </location>
</feature>
<keyword evidence="7" id="KW-0175">Coiled coil</keyword>
<evidence type="ECO:0000313" key="10">
    <source>
        <dbReference type="EMBL" id="EFX84657.1"/>
    </source>
</evidence>
<dbReference type="FunFam" id="1.20.58.60:FF:000186">
    <property type="entry name" value="nesprin-1 isoform X3"/>
    <property type="match status" value="1"/>
</dbReference>
<dbReference type="InParanoid" id="E9G7F1"/>
<dbReference type="FunFam" id="1.20.58.60:FF:000169">
    <property type="entry name" value="nesprin-1 isoform X1"/>
    <property type="match status" value="1"/>
</dbReference>
<dbReference type="PROSITE" id="PS50021">
    <property type="entry name" value="CH"/>
    <property type="match status" value="2"/>
</dbReference>
<feature type="coiled-coil region" evidence="7">
    <location>
        <begin position="3001"/>
        <end position="3055"/>
    </location>
</feature>
<reference evidence="10 11" key="1">
    <citation type="journal article" date="2011" name="Science">
        <title>The ecoresponsive genome of Daphnia pulex.</title>
        <authorList>
            <person name="Colbourne J.K."/>
            <person name="Pfrender M.E."/>
            <person name="Gilbert D."/>
            <person name="Thomas W.K."/>
            <person name="Tucker A."/>
            <person name="Oakley T.H."/>
            <person name="Tokishita S."/>
            <person name="Aerts A."/>
            <person name="Arnold G.J."/>
            <person name="Basu M.K."/>
            <person name="Bauer D.J."/>
            <person name="Caceres C.E."/>
            <person name="Carmel L."/>
            <person name="Casola C."/>
            <person name="Choi J.H."/>
            <person name="Detter J.C."/>
            <person name="Dong Q."/>
            <person name="Dusheyko S."/>
            <person name="Eads B.D."/>
            <person name="Frohlich T."/>
            <person name="Geiler-Samerotte K.A."/>
            <person name="Gerlach D."/>
            <person name="Hatcher P."/>
            <person name="Jogdeo S."/>
            <person name="Krijgsveld J."/>
            <person name="Kriventseva E.V."/>
            <person name="Kultz D."/>
            <person name="Laforsch C."/>
            <person name="Lindquist E."/>
            <person name="Lopez J."/>
            <person name="Manak J.R."/>
            <person name="Muller J."/>
            <person name="Pangilinan J."/>
            <person name="Patwardhan R.P."/>
            <person name="Pitluck S."/>
            <person name="Pritham E.J."/>
            <person name="Rechtsteiner A."/>
            <person name="Rho M."/>
            <person name="Rogozin I.B."/>
            <person name="Sakarya O."/>
            <person name="Salamov A."/>
            <person name="Schaack S."/>
            <person name="Shapiro H."/>
            <person name="Shiga Y."/>
            <person name="Skalitzky C."/>
            <person name="Smith Z."/>
            <person name="Souvorov A."/>
            <person name="Sung W."/>
            <person name="Tang Z."/>
            <person name="Tsuchiya D."/>
            <person name="Tu H."/>
            <person name="Vos H."/>
            <person name="Wang M."/>
            <person name="Wolf Y.I."/>
            <person name="Yamagata H."/>
            <person name="Yamada T."/>
            <person name="Ye Y."/>
            <person name="Shaw J.R."/>
            <person name="Andrews J."/>
            <person name="Crease T.J."/>
            <person name="Tang H."/>
            <person name="Lucas S.M."/>
            <person name="Robertson H.M."/>
            <person name="Bork P."/>
            <person name="Koonin E.V."/>
            <person name="Zdobnov E.M."/>
            <person name="Grigoriev I.V."/>
            <person name="Lynch M."/>
            <person name="Boore J.L."/>
        </authorList>
    </citation>
    <scope>NUCLEOTIDE SEQUENCE [LARGE SCALE GENOMIC DNA]</scope>
</reference>
<name>E9G7F1_DAPPU</name>
<dbReference type="EMBL" id="GL732534">
    <property type="protein sequence ID" value="EFX84657.1"/>
    <property type="molecule type" value="Genomic_DNA"/>
</dbReference>
<feature type="coiled-coil region" evidence="7">
    <location>
        <begin position="6495"/>
        <end position="6540"/>
    </location>
</feature>
<dbReference type="Pfam" id="PF25034">
    <property type="entry name" value="Spectrin_SYNE1"/>
    <property type="match status" value="1"/>
</dbReference>
<keyword evidence="5" id="KW-0472">Membrane</keyword>
<dbReference type="PANTHER" id="PTHR47535:SF1">
    <property type="entry name" value="NESPRIN-1"/>
    <property type="match status" value="1"/>
</dbReference>
<dbReference type="HOGENOM" id="CLU_000025_0_0_1"/>
<dbReference type="FunFam" id="1.20.58.60:FF:000188">
    <property type="entry name" value="Uncharacterized protein, isoform D"/>
    <property type="match status" value="1"/>
</dbReference>
<dbReference type="InterPro" id="IPR018159">
    <property type="entry name" value="Spectrin/alpha-actinin"/>
</dbReference>
<keyword evidence="11" id="KW-1185">Reference proteome</keyword>
<feature type="coiled-coil region" evidence="7">
    <location>
        <begin position="6370"/>
        <end position="6444"/>
    </location>
</feature>
<dbReference type="KEGG" id="dpx:DAPPUDRAFT_209558"/>
<dbReference type="GO" id="GO:0034993">
    <property type="term" value="C:meiotic nuclear membrane microtubule tethering complex"/>
    <property type="evidence" value="ECO:0000318"/>
    <property type="project" value="GO_Central"/>
</dbReference>
<dbReference type="PROSITE" id="PS00020">
    <property type="entry name" value="ACTININ_2"/>
    <property type="match status" value="1"/>
</dbReference>
<evidence type="ECO:0000256" key="3">
    <source>
        <dbReference type="ARBA" id="ARBA00022737"/>
    </source>
</evidence>
<feature type="coiled-coil region" evidence="7">
    <location>
        <begin position="5753"/>
        <end position="5780"/>
    </location>
</feature>
<feature type="region of interest" description="Disordered" evidence="8">
    <location>
        <begin position="75"/>
        <end position="107"/>
    </location>
</feature>
<feature type="domain" description="Calponin-homology (CH)" evidence="9">
    <location>
        <begin position="1"/>
        <end position="52"/>
    </location>
</feature>
<dbReference type="SUPFAM" id="SSF47576">
    <property type="entry name" value="Calponin-homology domain, CH-domain"/>
    <property type="match status" value="1"/>
</dbReference>
<dbReference type="InterPro" id="IPR057057">
    <property type="entry name" value="Spectrin_SYNE1"/>
</dbReference>
<dbReference type="Proteomes" id="UP000000305">
    <property type="component" value="Unassembled WGS sequence"/>
</dbReference>
<dbReference type="Gene3D" id="1.10.418.10">
    <property type="entry name" value="Calponin-like domain"/>
    <property type="match status" value="2"/>
</dbReference>
<dbReference type="PANTHER" id="PTHR47535">
    <property type="entry name" value="MUSCLE-SPECIFIC PROTEIN 300 KDA, ISOFORM G"/>
    <property type="match status" value="1"/>
</dbReference>
<dbReference type="GO" id="GO:0005640">
    <property type="term" value="C:nuclear outer membrane"/>
    <property type="evidence" value="ECO:0000318"/>
    <property type="project" value="GO_Central"/>
</dbReference>